<comment type="catalytic activity">
    <reaction evidence="1">
        <text>L-glutamyl-[protein] + S-adenosyl-L-methionine = [protein]-L-glutamate 5-O-methyl ester + S-adenosyl-L-homocysteine</text>
        <dbReference type="Rhea" id="RHEA:24452"/>
        <dbReference type="Rhea" id="RHEA-COMP:10208"/>
        <dbReference type="Rhea" id="RHEA-COMP:10311"/>
        <dbReference type="ChEBI" id="CHEBI:29973"/>
        <dbReference type="ChEBI" id="CHEBI:57856"/>
        <dbReference type="ChEBI" id="CHEBI:59789"/>
        <dbReference type="ChEBI" id="CHEBI:82795"/>
        <dbReference type="EC" id="2.1.1.80"/>
    </reaction>
</comment>
<protein>
    <recommendedName>
        <fullName evidence="2">protein-glutamate O-methyltransferase</fullName>
        <ecNumber evidence="2">2.1.1.80</ecNumber>
    </recommendedName>
</protein>
<evidence type="ECO:0000313" key="7">
    <source>
        <dbReference type="EMBL" id="MET3692090.1"/>
    </source>
</evidence>
<dbReference type="SUPFAM" id="SSF47757">
    <property type="entry name" value="Chemotaxis receptor methyltransferase CheR, N-terminal domain"/>
    <property type="match status" value="1"/>
</dbReference>
<dbReference type="GO" id="GO:0008983">
    <property type="term" value="F:protein-glutamate O-methyltransferase activity"/>
    <property type="evidence" value="ECO:0007669"/>
    <property type="project" value="UniProtKB-EC"/>
</dbReference>
<dbReference type="Gene3D" id="3.40.50.150">
    <property type="entry name" value="Vaccinia Virus protein VP39"/>
    <property type="match status" value="1"/>
</dbReference>
<gene>
    <name evidence="7" type="ORF">ABID43_001621</name>
</gene>
<dbReference type="PROSITE" id="PS50123">
    <property type="entry name" value="CHER"/>
    <property type="match status" value="1"/>
</dbReference>
<reference evidence="7 8" key="1">
    <citation type="submission" date="2024-06" db="EMBL/GenBank/DDBJ databases">
        <title>Genomic Encyclopedia of Type Strains, Phase IV (KMG-IV): sequencing the most valuable type-strain genomes for metagenomic binning, comparative biology and taxonomic classification.</title>
        <authorList>
            <person name="Goeker M."/>
        </authorList>
    </citation>
    <scope>NUCLEOTIDE SEQUENCE [LARGE SCALE GENOMIC DNA]</scope>
    <source>
        <strain evidence="7 8">DSM 21331</strain>
    </source>
</reference>
<dbReference type="InterPro" id="IPR011990">
    <property type="entry name" value="TPR-like_helical_dom_sf"/>
</dbReference>
<dbReference type="SMART" id="SM00138">
    <property type="entry name" value="MeTrc"/>
    <property type="match status" value="1"/>
</dbReference>
<evidence type="ECO:0000313" key="8">
    <source>
        <dbReference type="Proteomes" id="UP001549145"/>
    </source>
</evidence>
<dbReference type="Proteomes" id="UP001549145">
    <property type="component" value="Unassembled WGS sequence"/>
</dbReference>
<dbReference type="InterPro" id="IPR050903">
    <property type="entry name" value="Bact_Chemotaxis_MeTrfase"/>
</dbReference>
<feature type="domain" description="CheR-type methyltransferase" evidence="6">
    <location>
        <begin position="15"/>
        <end position="295"/>
    </location>
</feature>
<dbReference type="PANTHER" id="PTHR24422:SF10">
    <property type="entry name" value="CHEMOTAXIS PROTEIN METHYLTRANSFERASE 2"/>
    <property type="match status" value="1"/>
</dbReference>
<keyword evidence="3 7" id="KW-0489">Methyltransferase</keyword>
<dbReference type="GO" id="GO:0032259">
    <property type="term" value="P:methylation"/>
    <property type="evidence" value="ECO:0007669"/>
    <property type="project" value="UniProtKB-KW"/>
</dbReference>
<dbReference type="RefSeq" id="WP_238280500.1">
    <property type="nucleotide sequence ID" value="NZ_BPQL01000086.1"/>
</dbReference>
<evidence type="ECO:0000256" key="4">
    <source>
        <dbReference type="ARBA" id="ARBA00022679"/>
    </source>
</evidence>
<name>A0ABV2L5D0_9HYPH</name>
<proteinExistence type="predicted"/>
<keyword evidence="8" id="KW-1185">Reference proteome</keyword>
<dbReference type="Gene3D" id="1.25.40.10">
    <property type="entry name" value="Tetratricopeptide repeat domain"/>
    <property type="match status" value="1"/>
</dbReference>
<evidence type="ECO:0000256" key="2">
    <source>
        <dbReference type="ARBA" id="ARBA00012534"/>
    </source>
</evidence>
<dbReference type="EC" id="2.1.1.80" evidence="2"/>
<dbReference type="PANTHER" id="PTHR24422">
    <property type="entry name" value="CHEMOTAXIS PROTEIN METHYLTRANSFERASE"/>
    <property type="match status" value="1"/>
</dbReference>
<organism evidence="7 8">
    <name type="scientific">Methylobacterium goesingense</name>
    <dbReference type="NCBI Taxonomy" id="243690"/>
    <lineage>
        <taxon>Bacteria</taxon>
        <taxon>Pseudomonadati</taxon>
        <taxon>Pseudomonadota</taxon>
        <taxon>Alphaproteobacteria</taxon>
        <taxon>Hyphomicrobiales</taxon>
        <taxon>Methylobacteriaceae</taxon>
        <taxon>Methylobacterium</taxon>
    </lineage>
</organism>
<dbReference type="InterPro" id="IPR029063">
    <property type="entry name" value="SAM-dependent_MTases_sf"/>
</dbReference>
<evidence type="ECO:0000256" key="5">
    <source>
        <dbReference type="ARBA" id="ARBA00022691"/>
    </source>
</evidence>
<keyword evidence="5" id="KW-0949">S-adenosyl-L-methionine</keyword>
<evidence type="ECO:0000259" key="6">
    <source>
        <dbReference type="PROSITE" id="PS50123"/>
    </source>
</evidence>
<comment type="caution">
    <text evidence="7">The sequence shown here is derived from an EMBL/GenBank/DDBJ whole genome shotgun (WGS) entry which is preliminary data.</text>
</comment>
<dbReference type="SUPFAM" id="SSF48452">
    <property type="entry name" value="TPR-like"/>
    <property type="match status" value="1"/>
</dbReference>
<evidence type="ECO:0000256" key="3">
    <source>
        <dbReference type="ARBA" id="ARBA00022603"/>
    </source>
</evidence>
<keyword evidence="4 7" id="KW-0808">Transferase</keyword>
<dbReference type="Gene3D" id="1.10.155.10">
    <property type="entry name" value="Chemotaxis receptor methyltransferase CheR, N-terminal domain"/>
    <property type="match status" value="1"/>
</dbReference>
<accession>A0ABV2L5D0</accession>
<dbReference type="InterPro" id="IPR036804">
    <property type="entry name" value="CheR_N_sf"/>
</dbReference>
<dbReference type="PRINTS" id="PR00996">
    <property type="entry name" value="CHERMTFRASE"/>
</dbReference>
<dbReference type="Pfam" id="PF01739">
    <property type="entry name" value="CheR"/>
    <property type="match status" value="1"/>
</dbReference>
<dbReference type="EMBL" id="JBEPMM010000003">
    <property type="protein sequence ID" value="MET3692090.1"/>
    <property type="molecule type" value="Genomic_DNA"/>
</dbReference>
<evidence type="ECO:0000256" key="1">
    <source>
        <dbReference type="ARBA" id="ARBA00001541"/>
    </source>
</evidence>
<sequence length="508" mass="54044">MSRPPRSGPEADPGFASLKARIIARTGHHYYADKDDLLFDRLRKRFRAQGLADATAYGALLDDRAAGGPEWAALEAEITIGETFFFRYAEQFTALRATILPALIAARAAERSLRVWSAGCSTGAEPYSIAILLHELLGPALPDWRVSILGTDISSTALETARAGIYGRWALRTLPPGERLRHFVPGPPVAGAGRDGTYALRPEFRRMVRFERRNLVDLLDGRGTLPQAEFDLILCRNVLIYFEADAVLGIVRGLGRRLRPEGWLLLGHAEPNPAIAALFESVNLPGTVAYRPSGAVGPAPAPLAWSPAFLPDPAPIPVPISVPSPAPGAPVARPAPPVEPLPEDADVAEAMPDLARIRALADAGETGAAWRALRIAIWAAPTDPTLHYYDGLLARALGRDAEAERALRGALYLDRDFVMAHYQLGLLMLGLGRAGEADRALDNAIRLAQALAPDAVVAEGGGIAPGDLARSAVLARSTALARSSALAQSTASTRSAASVRDGLTGDVP</sequence>
<dbReference type="InterPro" id="IPR022642">
    <property type="entry name" value="CheR_C"/>
</dbReference>
<dbReference type="SUPFAM" id="SSF53335">
    <property type="entry name" value="S-adenosyl-L-methionine-dependent methyltransferases"/>
    <property type="match status" value="1"/>
</dbReference>
<dbReference type="InterPro" id="IPR000780">
    <property type="entry name" value="CheR_MeTrfase"/>
</dbReference>